<dbReference type="Proteomes" id="UP000574133">
    <property type="component" value="Unassembled WGS sequence"/>
</dbReference>
<keyword evidence="3" id="KW-1185">Reference proteome</keyword>
<dbReference type="SUPFAM" id="SSF53271">
    <property type="entry name" value="PRTase-like"/>
    <property type="match status" value="1"/>
</dbReference>
<name>A0A841TEK9_9BACL</name>
<dbReference type="RefSeq" id="WP_185178696.1">
    <property type="nucleotide sequence ID" value="NZ_CBCSEP010000003.1"/>
</dbReference>
<dbReference type="Gene3D" id="3.40.50.2020">
    <property type="match status" value="1"/>
</dbReference>
<gene>
    <name evidence="2" type="ORF">H4Q31_08785</name>
</gene>
<accession>A0A841TEK9</accession>
<evidence type="ECO:0000256" key="1">
    <source>
        <dbReference type="ARBA" id="ARBA00008007"/>
    </source>
</evidence>
<dbReference type="PROSITE" id="PS51257">
    <property type="entry name" value="PROKAR_LIPOPROTEIN"/>
    <property type="match status" value="1"/>
</dbReference>
<proteinExistence type="inferred from homology"/>
<reference evidence="2 3" key="1">
    <citation type="submission" date="2020-08" db="EMBL/GenBank/DDBJ databases">
        <title>Cohnella phylogeny.</title>
        <authorList>
            <person name="Dunlap C."/>
        </authorList>
    </citation>
    <scope>NUCLEOTIDE SEQUENCE [LARGE SCALE GENOMIC DNA]</scope>
    <source>
        <strain evidence="2 3">DSM 103658</strain>
    </source>
</reference>
<evidence type="ECO:0000313" key="3">
    <source>
        <dbReference type="Proteomes" id="UP000574133"/>
    </source>
</evidence>
<protein>
    <submittedName>
        <fullName evidence="2">ComF family protein</fullName>
    </submittedName>
</protein>
<comment type="similarity">
    <text evidence="1">Belongs to the ComF/GntX family.</text>
</comment>
<dbReference type="PANTHER" id="PTHR47505">
    <property type="entry name" value="DNA UTILIZATION PROTEIN YHGH"/>
    <property type="match status" value="1"/>
</dbReference>
<dbReference type="EMBL" id="JACJVN010000031">
    <property type="protein sequence ID" value="MBB6677417.1"/>
    <property type="molecule type" value="Genomic_DNA"/>
</dbReference>
<dbReference type="AlphaFoldDB" id="A0A841TEK9"/>
<evidence type="ECO:0000313" key="2">
    <source>
        <dbReference type="EMBL" id="MBB6677417.1"/>
    </source>
</evidence>
<dbReference type="CDD" id="cd06223">
    <property type="entry name" value="PRTases_typeI"/>
    <property type="match status" value="1"/>
</dbReference>
<comment type="caution">
    <text evidence="2">The sequence shown here is derived from an EMBL/GenBank/DDBJ whole genome shotgun (WGS) entry which is preliminary data.</text>
</comment>
<sequence length="270" mass="30342">MTGWLERLHGWLAASGGSCPMCGRDKRGPASAPIPVRHAAPREALRELCEGCLRRIPWIVRSVCPVCGRPERCGDCLRRRRRHFEHCRGAVRYDDAMKEWLGLYKYRGLEKLEPFMAAMLASAVERLLESQPSRAAGGGAFDLVTSVPLAEGRLEDRGFNQAERMAVWIARWYGMAYRPMLRRVRNSGKQSLMGRRDRMENMKGNFAALHAAGEGAGRRPDAEAIFATRPLRILLIDDIYTTGSTMNECAFALRGQWPGCEVYGALWARS</sequence>
<organism evidence="2 3">
    <name type="scientific">Cohnella lubricantis</name>
    <dbReference type="NCBI Taxonomy" id="2163172"/>
    <lineage>
        <taxon>Bacteria</taxon>
        <taxon>Bacillati</taxon>
        <taxon>Bacillota</taxon>
        <taxon>Bacilli</taxon>
        <taxon>Bacillales</taxon>
        <taxon>Paenibacillaceae</taxon>
        <taxon>Cohnella</taxon>
    </lineage>
</organism>
<dbReference type="PANTHER" id="PTHR47505:SF1">
    <property type="entry name" value="DNA UTILIZATION PROTEIN YHGH"/>
    <property type="match status" value="1"/>
</dbReference>
<dbReference type="InterPro" id="IPR000836">
    <property type="entry name" value="PRTase_dom"/>
</dbReference>
<dbReference type="InterPro" id="IPR051910">
    <property type="entry name" value="ComF/GntX_DNA_util-trans"/>
</dbReference>
<dbReference type="InterPro" id="IPR029057">
    <property type="entry name" value="PRTase-like"/>
</dbReference>